<dbReference type="GO" id="GO:0045944">
    <property type="term" value="P:positive regulation of transcription by RNA polymerase II"/>
    <property type="evidence" value="ECO:0007669"/>
    <property type="project" value="TreeGrafter"/>
</dbReference>
<protein>
    <recommendedName>
        <fullName evidence="8">Zn(2)-C6 fungal-type domain-containing protein</fullName>
    </recommendedName>
</protein>
<evidence type="ECO:0000256" key="5">
    <source>
        <dbReference type="ARBA" id="ARBA00023163"/>
    </source>
</evidence>
<dbReference type="Pfam" id="PF00172">
    <property type="entry name" value="Zn_clus"/>
    <property type="match status" value="1"/>
</dbReference>
<dbReference type="PANTHER" id="PTHR47540:SF6">
    <property type="entry name" value="ZN(II)2CYS6 TRANSCRIPTION FACTOR (EUROFUNG)"/>
    <property type="match status" value="1"/>
</dbReference>
<feature type="region of interest" description="Disordered" evidence="7">
    <location>
        <begin position="697"/>
        <end position="721"/>
    </location>
</feature>
<feature type="domain" description="Zn(2)-C6 fungal-type" evidence="8">
    <location>
        <begin position="76"/>
        <end position="105"/>
    </location>
</feature>
<dbReference type="SMART" id="SM00906">
    <property type="entry name" value="Fungal_trans"/>
    <property type="match status" value="1"/>
</dbReference>
<evidence type="ECO:0000256" key="3">
    <source>
        <dbReference type="ARBA" id="ARBA00023015"/>
    </source>
</evidence>
<feature type="compositionally biased region" description="Basic and acidic residues" evidence="7">
    <location>
        <begin position="159"/>
        <end position="173"/>
    </location>
</feature>
<dbReference type="InParanoid" id="A0A084Q7Q3"/>
<dbReference type="GO" id="GO:0006351">
    <property type="term" value="P:DNA-templated transcription"/>
    <property type="evidence" value="ECO:0007669"/>
    <property type="project" value="InterPro"/>
</dbReference>
<dbReference type="GO" id="GO:0043565">
    <property type="term" value="F:sequence-specific DNA binding"/>
    <property type="evidence" value="ECO:0007669"/>
    <property type="project" value="TreeGrafter"/>
</dbReference>
<organism evidence="9 10">
    <name type="scientific">Stachybotrys chlorohalonatus (strain IBT 40285)</name>
    <dbReference type="NCBI Taxonomy" id="1283841"/>
    <lineage>
        <taxon>Eukaryota</taxon>
        <taxon>Fungi</taxon>
        <taxon>Dikarya</taxon>
        <taxon>Ascomycota</taxon>
        <taxon>Pezizomycotina</taxon>
        <taxon>Sordariomycetes</taxon>
        <taxon>Hypocreomycetidae</taxon>
        <taxon>Hypocreales</taxon>
        <taxon>Stachybotryaceae</taxon>
        <taxon>Stachybotrys</taxon>
    </lineage>
</organism>
<dbReference type="PROSITE" id="PS00463">
    <property type="entry name" value="ZN2_CY6_FUNGAL_1"/>
    <property type="match status" value="1"/>
</dbReference>
<keyword evidence="3" id="KW-0805">Transcription regulation</keyword>
<keyword evidence="6" id="KW-0539">Nucleus</keyword>
<feature type="region of interest" description="Disordered" evidence="7">
    <location>
        <begin position="1"/>
        <end position="67"/>
    </location>
</feature>
<dbReference type="HOGENOM" id="CLU_010084_2_0_1"/>
<evidence type="ECO:0000256" key="2">
    <source>
        <dbReference type="ARBA" id="ARBA00022723"/>
    </source>
</evidence>
<evidence type="ECO:0000313" key="9">
    <source>
        <dbReference type="EMBL" id="KFA59988.1"/>
    </source>
</evidence>
<reference evidence="9 10" key="1">
    <citation type="journal article" date="2014" name="BMC Genomics">
        <title>Comparative genome sequencing reveals chemotype-specific gene clusters in the toxigenic black mold Stachybotrys.</title>
        <authorList>
            <person name="Semeiks J."/>
            <person name="Borek D."/>
            <person name="Otwinowski Z."/>
            <person name="Grishin N.V."/>
        </authorList>
    </citation>
    <scope>NUCLEOTIDE SEQUENCE [LARGE SCALE GENOMIC DNA]</scope>
    <source>
        <strain evidence="9 10">IBT 40285</strain>
    </source>
</reference>
<dbReference type="Gene3D" id="4.10.240.10">
    <property type="entry name" value="Zn(2)-C6 fungal-type DNA-binding domain"/>
    <property type="match status" value="1"/>
</dbReference>
<keyword evidence="2" id="KW-0479">Metal-binding</keyword>
<keyword evidence="4" id="KW-0238">DNA-binding</keyword>
<name>A0A084Q7Q3_STAC4</name>
<dbReference type="STRING" id="1283841.A0A084Q7Q3"/>
<keyword evidence="5" id="KW-0804">Transcription</keyword>
<dbReference type="OrthoDB" id="422427at2759"/>
<sequence>MSQRRGSVSSSSRCPPDAPDRERWAQVPTPASSSARAADPGSPSSDPPRRCQDGADPNGEDNADGRFTKRRRISRACDDCRRKKIKCDGKQPCSSCAEFNSVCTYQVPSRRNKAPALSNGDPKTVEARLHVAESVIRRFLPQVDLQTLESIALSPRPSSNRDDLRDDAGRSDQESPQAHGTSLEGDMYIPLAENEDQLRYTDSGEFDFHGLSSGAAFLSRLTRHFPELMHYDSRIPFLPQATRPNGSPAPLSAPSALFNGHSNYDYSRLPRRELARMLCEYSFNHASCLLRIVHVPSFYKRFDALYDLEESNYNQEQGRYVGLLYSILALGSMYDVDENDPSNPDHYKEAMIRGHKFYLGARLYLQDLTECRDMTSLQALLFIIQFLQAIGNLNSCYNLIGIALRSALRMGLHRHLPNLKMTPIDNEIRKRVFHTIRQMDIYLSTTLGLPVVLQARDIDQPLPIEVEDEYITEHALLQSPAGTPSMIQAFNAHDKLMEILATIVDFVYSPQSANRKATRGTYMIDVGQLRQVETKLHDWYQKLPKTLHPGQEQNIQLTRVQILLRFAYAHVQMMLYRPFMQFFDHQASSQDQRHQSFATAGITVCRDIIHIGLEIRKQNVLIGSYWFLLHTQFLAVLCLVFYISRNPDSRESAGILSDAVLGKASIAGMTQRSLAADRLSAVLDSVFERVPQGLSTRIQTNSQASRGDAQRSSNAQGVGNGYVNVRKPVPTSVPPAHEQQQWRLPTMPATTIPNLGGQMANARSEQTAQTSPVATVSSTNTSIPSGGGPMAYPCAAGPPTEHATTGICDDTMQLIVPDFFGHLDGAAPQCLDTAEQGEQSMLNPASALFSLGGAGMLDESIMGIFDNLGTDKLWDMSRSPR</sequence>
<dbReference type="Proteomes" id="UP000028524">
    <property type="component" value="Unassembled WGS sequence"/>
</dbReference>
<feature type="compositionally biased region" description="Low complexity" evidence="7">
    <location>
        <begin position="28"/>
        <end position="44"/>
    </location>
</feature>
<evidence type="ECO:0000256" key="6">
    <source>
        <dbReference type="ARBA" id="ARBA00023242"/>
    </source>
</evidence>
<evidence type="ECO:0000313" key="10">
    <source>
        <dbReference type="Proteomes" id="UP000028524"/>
    </source>
</evidence>
<dbReference type="GO" id="GO:0005634">
    <property type="term" value="C:nucleus"/>
    <property type="evidence" value="ECO:0007669"/>
    <property type="project" value="UniProtKB-SubCell"/>
</dbReference>
<dbReference type="GO" id="GO:0000981">
    <property type="term" value="F:DNA-binding transcription factor activity, RNA polymerase II-specific"/>
    <property type="evidence" value="ECO:0007669"/>
    <property type="project" value="InterPro"/>
</dbReference>
<dbReference type="InterPro" id="IPR001138">
    <property type="entry name" value="Zn2Cys6_DnaBD"/>
</dbReference>
<gene>
    <name evidence="9" type="ORF">S40285_08480</name>
</gene>
<dbReference type="GO" id="GO:0008270">
    <property type="term" value="F:zinc ion binding"/>
    <property type="evidence" value="ECO:0007669"/>
    <property type="project" value="InterPro"/>
</dbReference>
<comment type="subcellular location">
    <subcellularLocation>
        <location evidence="1">Nucleus</location>
    </subcellularLocation>
</comment>
<dbReference type="InterPro" id="IPR007219">
    <property type="entry name" value="XnlR_reg_dom"/>
</dbReference>
<feature type="region of interest" description="Disordered" evidence="7">
    <location>
        <begin position="151"/>
        <end position="188"/>
    </location>
</feature>
<evidence type="ECO:0000259" key="8">
    <source>
        <dbReference type="PROSITE" id="PS50048"/>
    </source>
</evidence>
<dbReference type="PANTHER" id="PTHR47540">
    <property type="entry name" value="THIAMINE REPRESSIBLE GENES REGULATORY PROTEIN THI5"/>
    <property type="match status" value="1"/>
</dbReference>
<dbReference type="OMA" id="CCHELGL"/>
<dbReference type="EMBL" id="KL661949">
    <property type="protein sequence ID" value="KFA59988.1"/>
    <property type="molecule type" value="Genomic_DNA"/>
</dbReference>
<dbReference type="PROSITE" id="PS50048">
    <property type="entry name" value="ZN2_CY6_FUNGAL_2"/>
    <property type="match status" value="1"/>
</dbReference>
<evidence type="ECO:0000256" key="4">
    <source>
        <dbReference type="ARBA" id="ARBA00023125"/>
    </source>
</evidence>
<keyword evidence="10" id="KW-1185">Reference proteome</keyword>
<proteinExistence type="predicted"/>
<dbReference type="SMART" id="SM00066">
    <property type="entry name" value="GAL4"/>
    <property type="match status" value="1"/>
</dbReference>
<dbReference type="SUPFAM" id="SSF57701">
    <property type="entry name" value="Zn2/Cys6 DNA-binding domain"/>
    <property type="match status" value="1"/>
</dbReference>
<evidence type="ECO:0000256" key="1">
    <source>
        <dbReference type="ARBA" id="ARBA00004123"/>
    </source>
</evidence>
<dbReference type="CDD" id="cd00067">
    <property type="entry name" value="GAL4"/>
    <property type="match status" value="1"/>
</dbReference>
<evidence type="ECO:0000256" key="7">
    <source>
        <dbReference type="SAM" id="MobiDB-lite"/>
    </source>
</evidence>
<accession>A0A084Q7Q3</accession>
<feature type="compositionally biased region" description="Low complexity" evidence="7">
    <location>
        <begin position="1"/>
        <end position="13"/>
    </location>
</feature>
<feature type="compositionally biased region" description="Polar residues" evidence="7">
    <location>
        <begin position="697"/>
        <end position="717"/>
    </location>
</feature>
<dbReference type="InterPro" id="IPR051711">
    <property type="entry name" value="Stress_Response_Reg"/>
</dbReference>
<dbReference type="CDD" id="cd12148">
    <property type="entry name" value="fungal_TF_MHR"/>
    <property type="match status" value="1"/>
</dbReference>
<dbReference type="InterPro" id="IPR036864">
    <property type="entry name" value="Zn2-C6_fun-type_DNA-bd_sf"/>
</dbReference>
<dbReference type="AlphaFoldDB" id="A0A084Q7Q3"/>
<dbReference type="Pfam" id="PF04082">
    <property type="entry name" value="Fungal_trans"/>
    <property type="match status" value="1"/>
</dbReference>
<dbReference type="FunCoup" id="A0A084Q7Q3">
    <property type="interactions" value="234"/>
</dbReference>